<dbReference type="Pfam" id="PF02784">
    <property type="entry name" value="Orn_Arg_deC_N"/>
    <property type="match status" value="1"/>
</dbReference>
<feature type="binding site" evidence="5">
    <location>
        <position position="375"/>
    </location>
    <ligand>
        <name>substrate</name>
    </ligand>
</feature>
<dbReference type="InterPro" id="IPR022644">
    <property type="entry name" value="De-COase2_N"/>
</dbReference>
<dbReference type="GO" id="GO:0009089">
    <property type="term" value="P:lysine biosynthetic process via diaminopimelate"/>
    <property type="evidence" value="ECO:0007669"/>
    <property type="project" value="UniProtKB-UniRule"/>
</dbReference>
<proteinExistence type="inferred from homology"/>
<dbReference type="NCBIfam" id="TIGR01048">
    <property type="entry name" value="lysA"/>
    <property type="match status" value="1"/>
</dbReference>
<feature type="active site" description="Proton donor" evidence="7">
    <location>
        <position position="346"/>
    </location>
</feature>
<evidence type="ECO:0000256" key="6">
    <source>
        <dbReference type="NCBIfam" id="TIGR01048"/>
    </source>
</evidence>
<comment type="cofactor">
    <cofactor evidence="1 5 7 8">
        <name>pyridoxal 5'-phosphate</name>
        <dbReference type="ChEBI" id="CHEBI:597326"/>
    </cofactor>
</comment>
<feature type="binding site" evidence="5">
    <location>
        <position position="313"/>
    </location>
    <ligand>
        <name>substrate</name>
    </ligand>
</feature>
<feature type="domain" description="Orn/DAP/Arg decarboxylase 2 N-terminal" evidence="10">
    <location>
        <begin position="39"/>
        <end position="281"/>
    </location>
</feature>
<feature type="domain" description="Orn/DAP/Arg decarboxylase 2 C-terminal" evidence="9">
    <location>
        <begin position="32"/>
        <end position="373"/>
    </location>
</feature>
<comment type="function">
    <text evidence="5">Specifically catalyzes the decarboxylation of meso-diaminopimelate (meso-DAP) to L-lysine.</text>
</comment>
<dbReference type="EMBL" id="WSLF01000020">
    <property type="protein sequence ID" value="KAE9628456.1"/>
    <property type="molecule type" value="Genomic_DNA"/>
</dbReference>
<comment type="pathway">
    <text evidence="5 8">Amino-acid biosynthesis; L-lysine biosynthesis via DAP pathway; L-lysine from DL-2,6-diaminopimelate: step 1/1.</text>
</comment>
<dbReference type="InterPro" id="IPR009006">
    <property type="entry name" value="Ala_racemase/Decarboxylase_C"/>
</dbReference>
<dbReference type="InterPro" id="IPR022657">
    <property type="entry name" value="De-COase2_CS"/>
</dbReference>
<evidence type="ECO:0000256" key="1">
    <source>
        <dbReference type="ARBA" id="ARBA00001933"/>
    </source>
</evidence>
<keyword evidence="5 8" id="KW-0457">Lysine biosynthesis</keyword>
<evidence type="ECO:0000259" key="9">
    <source>
        <dbReference type="Pfam" id="PF00278"/>
    </source>
</evidence>
<protein>
    <recommendedName>
        <fullName evidence="5 6">Diaminopimelate decarboxylase</fullName>
        <shortName evidence="5">DAP decarboxylase</shortName>
        <shortName evidence="5">DAPDC</shortName>
        <ecNumber evidence="5 6">4.1.1.20</ecNumber>
    </recommendedName>
</protein>
<comment type="subunit">
    <text evidence="5">Homodimer.</text>
</comment>
<gene>
    <name evidence="5 11" type="primary">lysA</name>
    <name evidence="11" type="ORF">GND95_14020</name>
</gene>
<evidence type="ECO:0000313" key="12">
    <source>
        <dbReference type="Proteomes" id="UP000483018"/>
    </source>
</evidence>
<evidence type="ECO:0000256" key="3">
    <source>
        <dbReference type="ARBA" id="ARBA00022898"/>
    </source>
</evidence>
<dbReference type="Pfam" id="PF00278">
    <property type="entry name" value="Orn_DAP_Arg_deC"/>
    <property type="match status" value="1"/>
</dbReference>
<dbReference type="Gene3D" id="3.20.20.10">
    <property type="entry name" value="Alanine racemase"/>
    <property type="match status" value="1"/>
</dbReference>
<dbReference type="SUPFAM" id="SSF50621">
    <property type="entry name" value="Alanine racemase C-terminal domain-like"/>
    <property type="match status" value="1"/>
</dbReference>
<keyword evidence="4 5" id="KW-0456">Lyase</keyword>
<dbReference type="HAMAP" id="MF_02120">
    <property type="entry name" value="LysA"/>
    <property type="match status" value="1"/>
</dbReference>
<comment type="caution">
    <text evidence="11">The sequence shown here is derived from an EMBL/GenBank/DDBJ whole genome shotgun (WGS) entry which is preliminary data.</text>
</comment>
<dbReference type="Proteomes" id="UP000483018">
    <property type="component" value="Unassembled WGS sequence"/>
</dbReference>
<feature type="binding site" evidence="5">
    <location>
        <position position="375"/>
    </location>
    <ligand>
        <name>pyridoxal 5'-phosphate</name>
        <dbReference type="ChEBI" id="CHEBI:597326"/>
    </ligand>
</feature>
<keyword evidence="12" id="KW-1185">Reference proteome</keyword>
<feature type="binding site" evidence="5">
    <location>
        <begin position="274"/>
        <end position="277"/>
    </location>
    <ligand>
        <name>pyridoxal 5'-phosphate</name>
        <dbReference type="ChEBI" id="CHEBI:597326"/>
    </ligand>
</feature>
<dbReference type="PRINTS" id="PR01181">
    <property type="entry name" value="DAPDCRBXLASE"/>
</dbReference>
<feature type="binding site" evidence="5">
    <location>
        <position position="231"/>
    </location>
    <ligand>
        <name>pyridoxal 5'-phosphate</name>
        <dbReference type="ChEBI" id="CHEBI:597326"/>
    </ligand>
</feature>
<dbReference type="InterPro" id="IPR000183">
    <property type="entry name" value="Orn/DAP/Arg_de-COase"/>
</dbReference>
<name>A0A7C8LCM4_9FIRM</name>
<feature type="binding site" evidence="5">
    <location>
        <position position="317"/>
    </location>
    <ligand>
        <name>substrate</name>
    </ligand>
</feature>
<keyword evidence="5" id="KW-0028">Amino-acid biosynthesis</keyword>
<evidence type="ECO:0000256" key="4">
    <source>
        <dbReference type="ARBA" id="ARBA00023239"/>
    </source>
</evidence>
<evidence type="ECO:0000256" key="5">
    <source>
        <dbReference type="HAMAP-Rule" id="MF_02120"/>
    </source>
</evidence>
<evidence type="ECO:0000259" key="10">
    <source>
        <dbReference type="Pfam" id="PF02784"/>
    </source>
</evidence>
<feature type="modified residue" description="N6-(pyridoxal phosphate)lysine" evidence="5 7">
    <location>
        <position position="62"/>
    </location>
</feature>
<evidence type="ECO:0000313" key="11">
    <source>
        <dbReference type="EMBL" id="KAE9628456.1"/>
    </source>
</evidence>
<keyword evidence="2 5" id="KW-0210">Decarboxylase</keyword>
<dbReference type="GO" id="GO:0030170">
    <property type="term" value="F:pyridoxal phosphate binding"/>
    <property type="evidence" value="ECO:0007669"/>
    <property type="project" value="UniProtKB-UniRule"/>
</dbReference>
<sequence length="418" mass="46948">MQYVYSNVTQSLNFFGNSDPFELIEEYGSPLYVYNERIFRERCREMKNLVSYPNFSVNYSVKANSNLQLLKIALEEGLNVDAMSPGEIFLELQAGFKPEQILFISNNVSADEMKFAIDRKITVSVDSLSQLELFGKINPGGSVAIRFNPGVGAGHHKKVITGGKETKFGVDPNFIPQVKEILKKYNLKLVGINQHIGSLFMEGSAYIQGIKSILSLAENFEDLEFVDLGGGFGIPYHKQENEARLDLSSLGKELDSILNEWVKSYGKNITFKIEPGRYISAECGVLLGTVHAIKINYDNKYVGTDLGFNVLQRPIMYDSHHDIEIYRNSDLPSTKKEPVIIVGNICESGDIIAKNRLLPEIFEGDLLGVLDAGAYGHVMSSNYNNRLRPAEVLIKENGDHILIRRRDTLEDLIRCYNV</sequence>
<dbReference type="PRINTS" id="PR01179">
    <property type="entry name" value="ODADCRBXLASE"/>
</dbReference>
<organism evidence="11 12">
    <name type="scientific">Defluviitalea raffinosedens</name>
    <dbReference type="NCBI Taxonomy" id="1450156"/>
    <lineage>
        <taxon>Bacteria</taxon>
        <taxon>Bacillati</taxon>
        <taxon>Bacillota</taxon>
        <taxon>Clostridia</taxon>
        <taxon>Lachnospirales</taxon>
        <taxon>Defluviitaleaceae</taxon>
        <taxon>Defluviitalea</taxon>
    </lineage>
</organism>
<dbReference type="CDD" id="cd06828">
    <property type="entry name" value="PLPDE_III_DapDC"/>
    <property type="match status" value="1"/>
</dbReference>
<reference evidence="11 12" key="1">
    <citation type="submission" date="2019-12" db="EMBL/GenBank/DDBJ databases">
        <title>Defluviitalea raffinosedens, isolated from a biogas fermenter, genome sequencing and characterization.</title>
        <authorList>
            <person name="Rettenmaier R."/>
            <person name="Schneider M."/>
            <person name="Neuhaus K."/>
            <person name="Liebl W."/>
            <person name="Zverlov V."/>
        </authorList>
    </citation>
    <scope>NUCLEOTIDE SEQUENCE [LARGE SCALE GENOMIC DNA]</scope>
    <source>
        <strain evidence="11 12">249c-K6</strain>
    </source>
</reference>
<dbReference type="OrthoDB" id="9802241at2"/>
<feature type="binding site" evidence="5">
    <location>
        <position position="347"/>
    </location>
    <ligand>
        <name>substrate</name>
    </ligand>
</feature>
<accession>A0A7C8LCM4</accession>
<dbReference type="GO" id="GO:0008836">
    <property type="term" value="F:diaminopimelate decarboxylase activity"/>
    <property type="evidence" value="ECO:0007669"/>
    <property type="project" value="UniProtKB-UniRule"/>
</dbReference>
<dbReference type="RefSeq" id="WP_158741774.1">
    <property type="nucleotide sequence ID" value="NZ_JAFBEP010000023.1"/>
</dbReference>
<evidence type="ECO:0000256" key="7">
    <source>
        <dbReference type="PIRSR" id="PIRSR600183-50"/>
    </source>
</evidence>
<dbReference type="UniPathway" id="UPA00034">
    <property type="reaction ID" value="UER00027"/>
</dbReference>
<dbReference type="SUPFAM" id="SSF51419">
    <property type="entry name" value="PLP-binding barrel"/>
    <property type="match status" value="1"/>
</dbReference>
<comment type="similarity">
    <text evidence="5">Belongs to the Orn/Lys/Arg decarboxylase class-II family. LysA subfamily.</text>
</comment>
<dbReference type="PANTHER" id="PTHR43727:SF2">
    <property type="entry name" value="GROUP IV DECARBOXYLASE"/>
    <property type="match status" value="1"/>
</dbReference>
<dbReference type="EC" id="4.1.1.20" evidence="5 6"/>
<dbReference type="PROSITE" id="PS00879">
    <property type="entry name" value="ODR_DC_2_2"/>
    <property type="match status" value="1"/>
</dbReference>
<dbReference type="PANTHER" id="PTHR43727">
    <property type="entry name" value="DIAMINOPIMELATE DECARBOXYLASE"/>
    <property type="match status" value="1"/>
</dbReference>
<evidence type="ECO:0000256" key="8">
    <source>
        <dbReference type="RuleBase" id="RU003738"/>
    </source>
</evidence>
<dbReference type="InterPro" id="IPR022643">
    <property type="entry name" value="De-COase2_C"/>
</dbReference>
<keyword evidence="3 5" id="KW-0663">Pyridoxal phosphate</keyword>
<dbReference type="Gene3D" id="2.40.37.10">
    <property type="entry name" value="Lyase, Ornithine Decarboxylase, Chain A, domain 1"/>
    <property type="match status" value="1"/>
</dbReference>
<feature type="binding site" evidence="5">
    <location>
        <position position="277"/>
    </location>
    <ligand>
        <name>substrate</name>
    </ligand>
</feature>
<dbReference type="InterPro" id="IPR029066">
    <property type="entry name" value="PLP-binding_barrel"/>
</dbReference>
<dbReference type="AlphaFoldDB" id="A0A7C8LCM4"/>
<comment type="catalytic activity">
    <reaction evidence="5 8">
        <text>meso-2,6-diaminopimelate + H(+) = L-lysine + CO2</text>
        <dbReference type="Rhea" id="RHEA:15101"/>
        <dbReference type="ChEBI" id="CHEBI:15378"/>
        <dbReference type="ChEBI" id="CHEBI:16526"/>
        <dbReference type="ChEBI" id="CHEBI:32551"/>
        <dbReference type="ChEBI" id="CHEBI:57791"/>
        <dbReference type="EC" id="4.1.1.20"/>
    </reaction>
</comment>
<dbReference type="InterPro" id="IPR002986">
    <property type="entry name" value="DAP_deCOOHase_LysA"/>
</dbReference>
<evidence type="ECO:0000256" key="2">
    <source>
        <dbReference type="ARBA" id="ARBA00022793"/>
    </source>
</evidence>
<dbReference type="FunFam" id="3.20.20.10:FF:000003">
    <property type="entry name" value="Diaminopimelate decarboxylase"/>
    <property type="match status" value="1"/>
</dbReference>